<evidence type="ECO:0000313" key="2">
    <source>
        <dbReference type="EMBL" id="CRZ12823.1"/>
    </source>
</evidence>
<dbReference type="EMBL" id="HACM01012381">
    <property type="protein sequence ID" value="CRZ12823.1"/>
    <property type="molecule type" value="Transcribed_RNA"/>
</dbReference>
<proteinExistence type="predicted"/>
<name>A0A0H5RFN2_9EUKA</name>
<organism evidence="2">
    <name type="scientific">Spongospora subterranea</name>
    <dbReference type="NCBI Taxonomy" id="70186"/>
    <lineage>
        <taxon>Eukaryota</taxon>
        <taxon>Sar</taxon>
        <taxon>Rhizaria</taxon>
        <taxon>Endomyxa</taxon>
        <taxon>Phytomyxea</taxon>
        <taxon>Plasmodiophorida</taxon>
        <taxon>Plasmodiophoridae</taxon>
        <taxon>Spongospora</taxon>
    </lineage>
</organism>
<evidence type="ECO:0000256" key="1">
    <source>
        <dbReference type="SAM" id="MobiDB-lite"/>
    </source>
</evidence>
<reference evidence="2" key="1">
    <citation type="submission" date="2015-04" db="EMBL/GenBank/DDBJ databases">
        <title>The genome sequence of the plant pathogenic Rhizarian Plasmodiophora brassicae reveals insights in its biotrophic life cycle and the origin of chitin synthesis.</title>
        <authorList>
            <person name="Schwelm A."/>
            <person name="Fogelqvist J."/>
            <person name="Knaust A."/>
            <person name="Julke S."/>
            <person name="Lilja T."/>
            <person name="Dhandapani V."/>
            <person name="Bonilla-Rosso G."/>
            <person name="Karlsson M."/>
            <person name="Shevchenko A."/>
            <person name="Choi S.R."/>
            <person name="Kim H.G."/>
            <person name="Park J.Y."/>
            <person name="Lim Y.P."/>
            <person name="Ludwig-Muller J."/>
            <person name="Dixelius C."/>
        </authorList>
    </citation>
    <scope>NUCLEOTIDE SEQUENCE</scope>
    <source>
        <tissue evidence="2">Potato root galls</tissue>
    </source>
</reference>
<dbReference type="AlphaFoldDB" id="A0A0H5RFN2"/>
<feature type="region of interest" description="Disordered" evidence="1">
    <location>
        <begin position="86"/>
        <end position="113"/>
    </location>
</feature>
<sequence length="113" mass="12350">LQLSLPAAAQSDPELAAIAHLLGRELSLEEWGTVRLTNMTDRQLQALGFLPGCPFMNAPQYRGKSVQEVAALLGYSHTMIANHASKHGRGRLANHQPWSDPGRCEEVFESANT</sequence>
<protein>
    <submittedName>
        <fullName evidence="2">Uncharacterized protein</fullName>
    </submittedName>
</protein>
<accession>A0A0H5RFN2</accession>
<feature type="non-terminal residue" evidence="2">
    <location>
        <position position="1"/>
    </location>
</feature>